<evidence type="ECO:0000313" key="15">
    <source>
        <dbReference type="Proteomes" id="UP000324705"/>
    </source>
</evidence>
<feature type="domain" description="RING-type" evidence="13">
    <location>
        <begin position="74"/>
        <end position="103"/>
    </location>
</feature>
<evidence type="ECO:0000256" key="1">
    <source>
        <dbReference type="ARBA" id="ARBA00004167"/>
    </source>
</evidence>
<keyword evidence="6" id="KW-0863">Zinc-finger</keyword>
<protein>
    <recommendedName>
        <fullName evidence="13">RING-type domain-containing protein</fullName>
    </recommendedName>
</protein>
<keyword evidence="10" id="KW-0472">Membrane</keyword>
<keyword evidence="5" id="KW-0479">Metal-binding</keyword>
<evidence type="ECO:0000256" key="6">
    <source>
        <dbReference type="ARBA" id="ARBA00022771"/>
    </source>
</evidence>
<dbReference type="PANTHER" id="PTHR45768:SF17">
    <property type="entry name" value="OS06G0187300 PROTEIN"/>
    <property type="match status" value="1"/>
</dbReference>
<accession>A0A9R0YKA5</accession>
<evidence type="ECO:0000256" key="9">
    <source>
        <dbReference type="ARBA" id="ARBA00022989"/>
    </source>
</evidence>
<keyword evidence="8" id="KW-0862">Zinc</keyword>
<evidence type="ECO:0000256" key="5">
    <source>
        <dbReference type="ARBA" id="ARBA00022723"/>
    </source>
</evidence>
<dbReference type="GO" id="GO:0016020">
    <property type="term" value="C:membrane"/>
    <property type="evidence" value="ECO:0007669"/>
    <property type="project" value="UniProtKB-SubCell"/>
</dbReference>
<dbReference type="GO" id="GO:0016740">
    <property type="term" value="F:transferase activity"/>
    <property type="evidence" value="ECO:0007669"/>
    <property type="project" value="UniProtKB-KW"/>
</dbReference>
<evidence type="ECO:0000256" key="8">
    <source>
        <dbReference type="ARBA" id="ARBA00022833"/>
    </source>
</evidence>
<dbReference type="AlphaFoldDB" id="A0A9R0YKA5"/>
<keyword evidence="7" id="KW-0833">Ubl conjugation pathway</keyword>
<evidence type="ECO:0000256" key="7">
    <source>
        <dbReference type="ARBA" id="ARBA00022786"/>
    </source>
</evidence>
<dbReference type="SUPFAM" id="SSF57850">
    <property type="entry name" value="RING/U-box"/>
    <property type="match status" value="1"/>
</dbReference>
<organism evidence="14 15">
    <name type="scientific">Triticum turgidum subsp. durum</name>
    <name type="common">Durum wheat</name>
    <name type="synonym">Triticum durum</name>
    <dbReference type="NCBI Taxonomy" id="4567"/>
    <lineage>
        <taxon>Eukaryota</taxon>
        <taxon>Viridiplantae</taxon>
        <taxon>Streptophyta</taxon>
        <taxon>Embryophyta</taxon>
        <taxon>Tracheophyta</taxon>
        <taxon>Spermatophyta</taxon>
        <taxon>Magnoliopsida</taxon>
        <taxon>Liliopsida</taxon>
        <taxon>Poales</taxon>
        <taxon>Poaceae</taxon>
        <taxon>BOP clade</taxon>
        <taxon>Pooideae</taxon>
        <taxon>Triticodae</taxon>
        <taxon>Triticeae</taxon>
        <taxon>Triticinae</taxon>
        <taxon>Triticum</taxon>
    </lineage>
</organism>
<evidence type="ECO:0000256" key="2">
    <source>
        <dbReference type="ARBA" id="ARBA00004906"/>
    </source>
</evidence>
<reference evidence="14 15" key="1">
    <citation type="submission" date="2017-09" db="EMBL/GenBank/DDBJ databases">
        <authorList>
            <consortium name="International Durum Wheat Genome Sequencing Consortium (IDWGSC)"/>
            <person name="Milanesi L."/>
        </authorList>
    </citation>
    <scope>NUCLEOTIDE SEQUENCE [LARGE SCALE GENOMIC DNA]</scope>
    <source>
        <strain evidence="15">cv. Svevo</strain>
    </source>
</reference>
<evidence type="ECO:0000259" key="13">
    <source>
        <dbReference type="Pfam" id="PF17123"/>
    </source>
</evidence>
<feature type="region of interest" description="Disordered" evidence="12">
    <location>
        <begin position="1"/>
        <end position="70"/>
    </location>
</feature>
<evidence type="ECO:0000256" key="12">
    <source>
        <dbReference type="SAM" id="MobiDB-lite"/>
    </source>
</evidence>
<feature type="compositionally biased region" description="Basic residues" evidence="12">
    <location>
        <begin position="38"/>
        <end position="57"/>
    </location>
</feature>
<gene>
    <name evidence="14" type="ORF">TRITD_6Bv1G085870</name>
</gene>
<evidence type="ECO:0000313" key="14">
    <source>
        <dbReference type="EMBL" id="VAI57000.1"/>
    </source>
</evidence>
<dbReference type="EMBL" id="LT934122">
    <property type="protein sequence ID" value="VAI57000.1"/>
    <property type="molecule type" value="Genomic_DNA"/>
</dbReference>
<dbReference type="Proteomes" id="UP000324705">
    <property type="component" value="Chromosome 6B"/>
</dbReference>
<dbReference type="Gramene" id="TRITD6Bv1G085870.1">
    <property type="protein sequence ID" value="TRITD6Bv1G085870.1"/>
    <property type="gene ID" value="TRITD6Bv1G085870"/>
</dbReference>
<proteinExistence type="inferred from homology"/>
<dbReference type="InterPro" id="IPR013083">
    <property type="entry name" value="Znf_RING/FYVE/PHD"/>
</dbReference>
<dbReference type="PANTHER" id="PTHR45768">
    <property type="entry name" value="E3 UBIQUITIN-PROTEIN LIGASE RNF13-LIKE"/>
    <property type="match status" value="1"/>
</dbReference>
<dbReference type="Pfam" id="PF17123">
    <property type="entry name" value="zf-RING_11"/>
    <property type="match status" value="1"/>
</dbReference>
<evidence type="ECO:0000256" key="10">
    <source>
        <dbReference type="ARBA" id="ARBA00023136"/>
    </source>
</evidence>
<comment type="subcellular location">
    <subcellularLocation>
        <location evidence="1">Membrane</location>
        <topology evidence="1">Single-pass membrane protein</topology>
    </subcellularLocation>
</comment>
<keyword evidence="3" id="KW-0808">Transferase</keyword>
<keyword evidence="9" id="KW-1133">Transmembrane helix</keyword>
<dbReference type="InterPro" id="IPR001841">
    <property type="entry name" value="Znf_RING"/>
</dbReference>
<evidence type="ECO:0000256" key="11">
    <source>
        <dbReference type="ARBA" id="ARBA00024209"/>
    </source>
</evidence>
<comment type="similarity">
    <text evidence="11">Belongs to the RING-type zinc finger family. ATL subfamily.</text>
</comment>
<name>A0A9R0YKA5_TRITD</name>
<keyword evidence="4" id="KW-0812">Transmembrane</keyword>
<evidence type="ECO:0000256" key="4">
    <source>
        <dbReference type="ARBA" id="ARBA00022692"/>
    </source>
</evidence>
<sequence>MRQTTTSRGGGGGRRSSVRRWPWWTRAPGPAPAAVPPPRRRRRPDLHRRAPHLRLPRNPRASAGNRKGRSDPFDCVVCLCETAMDDALRLLPTSGHTFHVPCIDTWPMAAPTRPRERPVQGMAMRMRCPRRQIRSSR</sequence>
<evidence type="ECO:0000256" key="3">
    <source>
        <dbReference type="ARBA" id="ARBA00022679"/>
    </source>
</evidence>
<dbReference type="GO" id="GO:0008270">
    <property type="term" value="F:zinc ion binding"/>
    <property type="evidence" value="ECO:0007669"/>
    <property type="project" value="UniProtKB-KW"/>
</dbReference>
<comment type="pathway">
    <text evidence="2">Protein modification; protein ubiquitination.</text>
</comment>
<keyword evidence="15" id="KW-1185">Reference proteome</keyword>
<dbReference type="Gene3D" id="3.30.40.10">
    <property type="entry name" value="Zinc/RING finger domain, C3HC4 (zinc finger)"/>
    <property type="match status" value="1"/>
</dbReference>